<dbReference type="EMBL" id="BPLR01000556">
    <property type="protein sequence ID" value="GIY95631.1"/>
    <property type="molecule type" value="Genomic_DNA"/>
</dbReference>
<reference evidence="1 2" key="1">
    <citation type="submission" date="2021-06" db="EMBL/GenBank/DDBJ databases">
        <title>Caerostris extrusa draft genome.</title>
        <authorList>
            <person name="Kono N."/>
            <person name="Arakawa K."/>
        </authorList>
    </citation>
    <scope>NUCLEOTIDE SEQUENCE [LARGE SCALE GENOMIC DNA]</scope>
</reference>
<sequence length="122" mass="14302">MNSYHNYPHRFLSASSSRQQGPPLFRRLCPLSLNILLSFEDNVFRHRLSDNRRFSEGKRYSLPLFHDGRCGGRSGHVTFEMLCKGNRWYTRYCTDCTVLISDGQMEEKISLLQKKISKCDIH</sequence>
<dbReference type="AlphaFoldDB" id="A0AAV4XKC1"/>
<evidence type="ECO:0000313" key="2">
    <source>
        <dbReference type="Proteomes" id="UP001054945"/>
    </source>
</evidence>
<keyword evidence="2" id="KW-1185">Reference proteome</keyword>
<organism evidence="1 2">
    <name type="scientific">Caerostris extrusa</name>
    <name type="common">Bark spider</name>
    <name type="synonym">Caerostris bankana</name>
    <dbReference type="NCBI Taxonomy" id="172846"/>
    <lineage>
        <taxon>Eukaryota</taxon>
        <taxon>Metazoa</taxon>
        <taxon>Ecdysozoa</taxon>
        <taxon>Arthropoda</taxon>
        <taxon>Chelicerata</taxon>
        <taxon>Arachnida</taxon>
        <taxon>Araneae</taxon>
        <taxon>Araneomorphae</taxon>
        <taxon>Entelegynae</taxon>
        <taxon>Araneoidea</taxon>
        <taxon>Araneidae</taxon>
        <taxon>Caerostris</taxon>
    </lineage>
</organism>
<protein>
    <submittedName>
        <fullName evidence="1">Uncharacterized protein</fullName>
    </submittedName>
</protein>
<gene>
    <name evidence="1" type="ORF">CEXT_598811</name>
</gene>
<accession>A0AAV4XKC1</accession>
<name>A0AAV4XKC1_CAEEX</name>
<proteinExistence type="predicted"/>
<comment type="caution">
    <text evidence="1">The sequence shown here is derived from an EMBL/GenBank/DDBJ whole genome shotgun (WGS) entry which is preliminary data.</text>
</comment>
<dbReference type="Proteomes" id="UP001054945">
    <property type="component" value="Unassembled WGS sequence"/>
</dbReference>
<evidence type="ECO:0000313" key="1">
    <source>
        <dbReference type="EMBL" id="GIY95631.1"/>
    </source>
</evidence>